<protein>
    <recommendedName>
        <fullName evidence="5">NAD(P)-binding protein</fullName>
    </recommendedName>
</protein>
<dbReference type="PRINTS" id="PR00081">
    <property type="entry name" value="GDHRDH"/>
</dbReference>
<evidence type="ECO:0000256" key="2">
    <source>
        <dbReference type="ARBA" id="ARBA00023002"/>
    </source>
</evidence>
<dbReference type="GO" id="GO:0016616">
    <property type="term" value="F:oxidoreductase activity, acting on the CH-OH group of donors, NAD or NADP as acceptor"/>
    <property type="evidence" value="ECO:0007669"/>
    <property type="project" value="UniProtKB-ARBA"/>
</dbReference>
<dbReference type="GO" id="GO:0050664">
    <property type="term" value="F:oxidoreductase activity, acting on NAD(P)H, oxygen as acceptor"/>
    <property type="evidence" value="ECO:0007669"/>
    <property type="project" value="TreeGrafter"/>
</dbReference>
<comment type="caution">
    <text evidence="3">The sequence shown here is derived from an EMBL/GenBank/DDBJ whole genome shotgun (WGS) entry which is preliminary data.</text>
</comment>
<dbReference type="PANTHER" id="PTHR43008">
    <property type="entry name" value="BENZIL REDUCTASE"/>
    <property type="match status" value="1"/>
</dbReference>
<organism evidence="3 4">
    <name type="scientific">Vanrija humicola</name>
    <name type="common">Yeast</name>
    <name type="synonym">Cryptococcus humicola</name>
    <dbReference type="NCBI Taxonomy" id="5417"/>
    <lineage>
        <taxon>Eukaryota</taxon>
        <taxon>Fungi</taxon>
        <taxon>Dikarya</taxon>
        <taxon>Basidiomycota</taxon>
        <taxon>Agaricomycotina</taxon>
        <taxon>Tremellomycetes</taxon>
        <taxon>Trichosporonales</taxon>
        <taxon>Trichosporonaceae</taxon>
        <taxon>Vanrija</taxon>
    </lineage>
</organism>
<dbReference type="Proteomes" id="UP000473826">
    <property type="component" value="Unassembled WGS sequence"/>
</dbReference>
<dbReference type="InterPro" id="IPR002347">
    <property type="entry name" value="SDR_fam"/>
</dbReference>
<comment type="similarity">
    <text evidence="1">Belongs to the short-chain dehydrogenases/reductases (SDR) family.</text>
</comment>
<accession>A0A7D8ZZW6</accession>
<dbReference type="EMBL" id="QKWK01000001">
    <property type="protein sequence ID" value="TXT15627.1"/>
    <property type="molecule type" value="Genomic_DNA"/>
</dbReference>
<dbReference type="Gene3D" id="3.40.50.720">
    <property type="entry name" value="NAD(P)-binding Rossmann-like Domain"/>
    <property type="match status" value="1"/>
</dbReference>
<evidence type="ECO:0008006" key="5">
    <source>
        <dbReference type="Google" id="ProtNLM"/>
    </source>
</evidence>
<keyword evidence="2" id="KW-0560">Oxidoreductase</keyword>
<sequence>MPSPVVILTGASRGLGLAIARSLLSVHGARVATLQRTLTPELEALTSEFGPDRILNVTGSVAKPEDNAKVVDAAVSKWGQLDSVVLNAGTLDPLGKLADVPLDSLVPALETNLLSALYLLQPALPHLRKAASSAAPARVIFVSSGAAVGGYQAWGMYSLAKAGLNSFARTFASEEREANVAFLSVRPGVIDTQMQAHIRAVGPGAMAPTDMTKFNSLHADGKLLRPEQPGSVIAGAAIGAGLELSGEFINWEDERLAAWRWKQ</sequence>
<evidence type="ECO:0000256" key="1">
    <source>
        <dbReference type="ARBA" id="ARBA00006484"/>
    </source>
</evidence>
<gene>
    <name evidence="3" type="ORF">VHUM_00130</name>
</gene>
<name>A0A7D8ZZW6_VANHU</name>
<dbReference type="OrthoDB" id="9876299at2759"/>
<reference evidence="3 4" key="1">
    <citation type="journal article" date="2019" name="PLoS Genet.">
        <title>Convergent evolution of linked mating-type loci in basidiomycete fungi.</title>
        <authorList>
            <person name="Sun S."/>
            <person name="Coelho M.A."/>
            <person name="Heitman J."/>
            <person name="Nowrousian M."/>
        </authorList>
    </citation>
    <scope>NUCLEOTIDE SEQUENCE [LARGE SCALE GENOMIC DNA]</scope>
    <source>
        <strain evidence="3 4">CBS 4282</strain>
    </source>
</reference>
<dbReference type="SUPFAM" id="SSF51735">
    <property type="entry name" value="NAD(P)-binding Rossmann-fold domains"/>
    <property type="match status" value="1"/>
</dbReference>
<evidence type="ECO:0000313" key="4">
    <source>
        <dbReference type="Proteomes" id="UP000473826"/>
    </source>
</evidence>
<dbReference type="AlphaFoldDB" id="A0A7D8ZZW6"/>
<dbReference type="InterPro" id="IPR036291">
    <property type="entry name" value="NAD(P)-bd_dom_sf"/>
</dbReference>
<keyword evidence="4" id="KW-1185">Reference proteome</keyword>
<dbReference type="PANTHER" id="PTHR43008:SF8">
    <property type="entry name" value="BENZIL REDUCTASE ((S)-BENZOIN FORMING) IRC24"/>
    <property type="match status" value="1"/>
</dbReference>
<proteinExistence type="inferred from homology"/>
<evidence type="ECO:0000313" key="3">
    <source>
        <dbReference type="EMBL" id="TXT15627.1"/>
    </source>
</evidence>
<dbReference type="Pfam" id="PF00106">
    <property type="entry name" value="adh_short"/>
    <property type="match status" value="1"/>
</dbReference>